<keyword evidence="6" id="KW-0811">Translocation</keyword>
<keyword evidence="7" id="KW-0496">Mitochondrion</keyword>
<dbReference type="Gene3D" id="1.10.287.110">
    <property type="entry name" value="DnaJ domain"/>
    <property type="match status" value="1"/>
</dbReference>
<keyword evidence="10" id="KW-1185">Reference proteome</keyword>
<dbReference type="Proteomes" id="UP001652700">
    <property type="component" value="Unplaced"/>
</dbReference>
<accession>A0ABM5KF25</accession>
<reference evidence="9" key="1">
    <citation type="submission" date="2025-05" db="UniProtKB">
        <authorList>
            <consortium name="EnsemblMetazoa"/>
        </authorList>
    </citation>
    <scope>IDENTIFICATION</scope>
</reference>
<dbReference type="InterPro" id="IPR036869">
    <property type="entry name" value="J_dom_sf"/>
</dbReference>
<name>A0ABM5KF25_DIAVI</name>
<evidence type="ECO:0000256" key="7">
    <source>
        <dbReference type="ARBA" id="ARBA00023128"/>
    </source>
</evidence>
<evidence type="ECO:0000256" key="6">
    <source>
        <dbReference type="ARBA" id="ARBA00023010"/>
    </source>
</evidence>
<sequence>MVKSLPKVIYHGVKVFLKSVKKSVAEEIALSQQRAKIRYSKENPGIEPKEKNRMSIAEAKLILNVSKLCPKEVEYNFRHLFDVNSEGKGGSFYLQSKILQAKKVLDMELKKCDE</sequence>
<keyword evidence="3" id="KW-0813">Transport</keyword>
<proteinExistence type="inferred from homology"/>
<protein>
    <recommendedName>
        <fullName evidence="11">Mitochondrial import inner membrane translocase subunit Tim16-like</fullName>
    </recommendedName>
</protein>
<evidence type="ECO:0000256" key="1">
    <source>
        <dbReference type="ARBA" id="ARBA00004637"/>
    </source>
</evidence>
<evidence type="ECO:0000256" key="3">
    <source>
        <dbReference type="ARBA" id="ARBA00022448"/>
    </source>
</evidence>
<evidence type="ECO:0000256" key="8">
    <source>
        <dbReference type="ARBA" id="ARBA00023136"/>
    </source>
</evidence>
<dbReference type="EnsemblMetazoa" id="XM_050652806.1">
    <property type="protein sequence ID" value="XP_050508763.1"/>
    <property type="gene ID" value="LOC126885968"/>
</dbReference>
<dbReference type="RefSeq" id="XP_050508763.1">
    <property type="nucleotide sequence ID" value="XM_050652806.1"/>
</dbReference>
<comment type="similarity">
    <text evidence="2">Belongs to the TIM16/PAM16 family.</text>
</comment>
<organism evidence="9 10">
    <name type="scientific">Diabrotica virgifera virgifera</name>
    <name type="common">western corn rootworm</name>
    <dbReference type="NCBI Taxonomy" id="50390"/>
    <lineage>
        <taxon>Eukaryota</taxon>
        <taxon>Metazoa</taxon>
        <taxon>Ecdysozoa</taxon>
        <taxon>Arthropoda</taxon>
        <taxon>Hexapoda</taxon>
        <taxon>Insecta</taxon>
        <taxon>Pterygota</taxon>
        <taxon>Neoptera</taxon>
        <taxon>Endopterygota</taxon>
        <taxon>Coleoptera</taxon>
        <taxon>Polyphaga</taxon>
        <taxon>Cucujiformia</taxon>
        <taxon>Chrysomeloidea</taxon>
        <taxon>Chrysomelidae</taxon>
        <taxon>Galerucinae</taxon>
        <taxon>Diabroticina</taxon>
        <taxon>Diabroticites</taxon>
        <taxon>Diabrotica</taxon>
    </lineage>
</organism>
<evidence type="ECO:0000256" key="4">
    <source>
        <dbReference type="ARBA" id="ARBA00022792"/>
    </source>
</evidence>
<evidence type="ECO:0000256" key="5">
    <source>
        <dbReference type="ARBA" id="ARBA00022927"/>
    </source>
</evidence>
<comment type="subcellular location">
    <subcellularLocation>
        <location evidence="1">Mitochondrion inner membrane</location>
        <topology evidence="1">Peripheral membrane protein</topology>
    </subcellularLocation>
</comment>
<dbReference type="Pfam" id="PF03656">
    <property type="entry name" value="Pam16"/>
    <property type="match status" value="1"/>
</dbReference>
<evidence type="ECO:0000313" key="10">
    <source>
        <dbReference type="Proteomes" id="UP001652700"/>
    </source>
</evidence>
<evidence type="ECO:0000256" key="2">
    <source>
        <dbReference type="ARBA" id="ARBA00008817"/>
    </source>
</evidence>
<keyword evidence="5" id="KW-0653">Protein transport</keyword>
<dbReference type="PANTHER" id="PTHR12388">
    <property type="entry name" value="MITOCHONDRIA ASSOCIATED GRANULOCYTE MACROPHAGE CSF SIGNALING MOLECULE"/>
    <property type="match status" value="1"/>
</dbReference>
<evidence type="ECO:0000313" key="9">
    <source>
        <dbReference type="EnsemblMetazoa" id="XP_050508763.1"/>
    </source>
</evidence>
<keyword evidence="4" id="KW-0999">Mitochondrion inner membrane</keyword>
<evidence type="ECO:0008006" key="11">
    <source>
        <dbReference type="Google" id="ProtNLM"/>
    </source>
</evidence>
<dbReference type="GeneID" id="126885968"/>
<dbReference type="InterPro" id="IPR005341">
    <property type="entry name" value="Tim16"/>
</dbReference>
<dbReference type="PANTHER" id="PTHR12388:SF0">
    <property type="entry name" value="MITOCHONDRIAL IMPORT INNER MEMBRANE TRANSLOCASE SUBUNIT TIM16"/>
    <property type="match status" value="1"/>
</dbReference>
<keyword evidence="8" id="KW-0472">Membrane</keyword>